<feature type="compositionally biased region" description="Low complexity" evidence="1">
    <location>
        <begin position="315"/>
        <end position="417"/>
    </location>
</feature>
<protein>
    <recommendedName>
        <fullName evidence="5">Vitellogenin II</fullName>
    </recommendedName>
</protein>
<reference evidence="3 4" key="1">
    <citation type="submission" date="2012-02" db="EMBL/GenBank/DDBJ databases">
        <title>The Genome Sequence of Bacteroides nordii CL02T12C05.</title>
        <authorList>
            <consortium name="The Broad Institute Genome Sequencing Platform"/>
            <person name="Earl A."/>
            <person name="Ward D."/>
            <person name="Feldgarden M."/>
            <person name="Gevers D."/>
            <person name="Zitomersky N.L."/>
            <person name="Coyne M.J."/>
            <person name="Comstock L.E."/>
            <person name="Young S.K."/>
            <person name="Zeng Q."/>
            <person name="Gargeya S."/>
            <person name="Fitzgerald M."/>
            <person name="Haas B."/>
            <person name="Abouelleil A."/>
            <person name="Alvarado L."/>
            <person name="Arachchi H.M."/>
            <person name="Berlin A."/>
            <person name="Chapman S.B."/>
            <person name="Gearin G."/>
            <person name="Goldberg J."/>
            <person name="Griggs A."/>
            <person name="Gujja S."/>
            <person name="Hansen M."/>
            <person name="Heiman D."/>
            <person name="Howarth C."/>
            <person name="Larimer J."/>
            <person name="Lui A."/>
            <person name="MacDonald P.J.P."/>
            <person name="McCowen C."/>
            <person name="Montmayeur A."/>
            <person name="Murphy C."/>
            <person name="Neiman D."/>
            <person name="Pearson M."/>
            <person name="Priest M."/>
            <person name="Roberts A."/>
            <person name="Saif S."/>
            <person name="Shea T."/>
            <person name="Sisk P."/>
            <person name="Stolte C."/>
            <person name="Sykes S."/>
            <person name="Wortman J."/>
            <person name="Nusbaum C."/>
            <person name="Birren B."/>
        </authorList>
    </citation>
    <scope>NUCLEOTIDE SEQUENCE [LARGE SCALE GENOMIC DNA]</scope>
    <source>
        <strain evidence="3 4">CL02T12C05</strain>
    </source>
</reference>
<feature type="signal peptide" evidence="2">
    <location>
        <begin position="1"/>
        <end position="20"/>
    </location>
</feature>
<dbReference type="AlphaFoldDB" id="I8XQN2"/>
<feature type="compositionally biased region" description="Low complexity" evidence="1">
    <location>
        <begin position="280"/>
        <end position="303"/>
    </location>
</feature>
<evidence type="ECO:0000256" key="2">
    <source>
        <dbReference type="SAM" id="SignalP"/>
    </source>
</evidence>
<organism evidence="3 4">
    <name type="scientific">Bacteroides nordii CL02T12C05</name>
    <dbReference type="NCBI Taxonomy" id="997884"/>
    <lineage>
        <taxon>Bacteria</taxon>
        <taxon>Pseudomonadati</taxon>
        <taxon>Bacteroidota</taxon>
        <taxon>Bacteroidia</taxon>
        <taxon>Bacteroidales</taxon>
        <taxon>Bacteroidaceae</taxon>
        <taxon>Bacteroides</taxon>
    </lineage>
</organism>
<proteinExistence type="predicted"/>
<feature type="chain" id="PRO_5003716768" description="Vitellogenin II" evidence="2">
    <location>
        <begin position="21"/>
        <end position="432"/>
    </location>
</feature>
<dbReference type="Proteomes" id="UP000003089">
    <property type="component" value="Unassembled WGS sequence"/>
</dbReference>
<accession>I8XQN2</accession>
<evidence type="ECO:0000256" key="1">
    <source>
        <dbReference type="SAM" id="MobiDB-lite"/>
    </source>
</evidence>
<name>I8XQN2_9BACE</name>
<dbReference type="HOGENOM" id="CLU_050007_0_0_10"/>
<comment type="caution">
    <text evidence="3">The sequence shown here is derived from an EMBL/GenBank/DDBJ whole genome shotgun (WGS) entry which is preliminary data.</text>
</comment>
<dbReference type="STRING" id="997884.HMPREF1068_01914"/>
<dbReference type="RefSeq" id="WP_002561699.1">
    <property type="nucleotide sequence ID" value="NZ_JH724314.1"/>
</dbReference>
<feature type="region of interest" description="Disordered" evidence="1">
    <location>
        <begin position="251"/>
        <end position="432"/>
    </location>
</feature>
<evidence type="ECO:0000313" key="3">
    <source>
        <dbReference type="EMBL" id="EIY52367.1"/>
    </source>
</evidence>
<keyword evidence="2" id="KW-0732">Signal</keyword>
<dbReference type="EMBL" id="AGXS01000015">
    <property type="protein sequence ID" value="EIY52367.1"/>
    <property type="molecule type" value="Genomic_DNA"/>
</dbReference>
<dbReference type="PATRIC" id="fig|997884.3.peg.1949"/>
<feature type="compositionally biased region" description="Low complexity" evidence="1">
    <location>
        <begin position="254"/>
        <end position="270"/>
    </location>
</feature>
<evidence type="ECO:0000313" key="4">
    <source>
        <dbReference type="Proteomes" id="UP000003089"/>
    </source>
</evidence>
<dbReference type="eggNOG" id="ENOG5031JQ3">
    <property type="taxonomic scope" value="Bacteria"/>
</dbReference>
<evidence type="ECO:0008006" key="5">
    <source>
        <dbReference type="Google" id="ProtNLM"/>
    </source>
</evidence>
<dbReference type="GeneID" id="69501591"/>
<gene>
    <name evidence="3" type="ORF">HMPREF1068_01914</name>
</gene>
<keyword evidence="4" id="KW-1185">Reference proteome</keyword>
<sequence length="432" mass="48056">MKKIVFLLLIALCLPIGLMAQSYDDDLYFIPSKEKEEPAPEKKEPVRRQATTNIYTSPGTTVVVQDRKGNTRDVDEYNRRYDARENDFEMEDDTLYIKEKSRPDLDGEWVNGEFNGSQDDYEYAERIIRFRNPRFAVSISSPFYWDIVYGSNSWDWNVYTDGLYAYAFPTFSNPMWWDWRYNSYGPGWGWGWSRPYYGWGGYYGGWYGGWYGGGYWGGHWGHHHHYPGYYPGWGGGGHYWSNNSYTNRRSYGNSDRYSSGTSRRTYTSGDASRRPSAGGTSTSRRTNASSSSRVVGTRTSASSRPGVSTDRGEASSSRRSTYTRPSSTRSTYNSSSRTEVSRPSSSSSSRPSSSSSSRPSSTYNRGSSTQPSSRSSYSSGSSRSSSTPSSSRSYSPSSSSSSRSSAGSYSGGSSSRSSGGGGGSSRSSSSRR</sequence>